<dbReference type="Proteomes" id="UP001589747">
    <property type="component" value="Unassembled WGS sequence"/>
</dbReference>
<keyword evidence="4" id="KW-1185">Reference proteome</keyword>
<dbReference type="Pfam" id="PF00754">
    <property type="entry name" value="F5_F8_type_C"/>
    <property type="match status" value="1"/>
</dbReference>
<feature type="domain" description="F5/8 type C" evidence="2">
    <location>
        <begin position="289"/>
        <end position="437"/>
    </location>
</feature>
<evidence type="ECO:0000313" key="4">
    <source>
        <dbReference type="Proteomes" id="UP001589747"/>
    </source>
</evidence>
<sequence length="437" mass="46056">MMRNLLLKLVVISVLLAVLLPSSLTTQAAGTTESVIYGGGPFYSGGTATMNELRASGYTTVMLWTIHVNSNGDLVYNDQLVVSNGQYVGNAAWPGQLATLKQAPTSVKRLEISVGSAAVRDFENIKNLVASQGTGTSSVLYRNFQALKNAIGADAVSFDNEDLYDVSSTVAFGNMLAGLGFKITLCPYTNTSYWQSVKSQLGTKVDRVYLQVYDGGAGNNPATWSNVLGMTVMPGLDSKTASGGNTPAQVSTKMANWKVSAGITGGFIWYYDAMLANPSGGSAADYAAAINNALGTINGGSLTTDGTVTASASGSPAGEEKEKAFDGSAATKWLIFANNGWLQYQFGGGAQKVAKSYSITSANDFPARDPKSWTLQGSNNAATWTTLDTRSGETFASRFLTKTYTIPNTTAYAYYRLSVTANNGGAELQIAEIGLYP</sequence>
<organism evidence="3 4">
    <name type="scientific">Paenibacillus aurantiacus</name>
    <dbReference type="NCBI Taxonomy" id="1936118"/>
    <lineage>
        <taxon>Bacteria</taxon>
        <taxon>Bacillati</taxon>
        <taxon>Bacillota</taxon>
        <taxon>Bacilli</taxon>
        <taxon>Bacillales</taxon>
        <taxon>Paenibacillaceae</taxon>
        <taxon>Paenibacillus</taxon>
    </lineage>
</organism>
<dbReference type="EMBL" id="JBHMDO010000047">
    <property type="protein sequence ID" value="MFB9330157.1"/>
    <property type="molecule type" value="Genomic_DNA"/>
</dbReference>
<evidence type="ECO:0000259" key="2">
    <source>
        <dbReference type="PROSITE" id="PS50022"/>
    </source>
</evidence>
<protein>
    <submittedName>
        <fullName evidence="3">Discoidin domain-containing protein</fullName>
    </submittedName>
</protein>
<dbReference type="SUPFAM" id="SSF49785">
    <property type="entry name" value="Galactose-binding domain-like"/>
    <property type="match status" value="1"/>
</dbReference>
<comment type="caution">
    <text evidence="3">The sequence shown here is derived from an EMBL/GenBank/DDBJ whole genome shotgun (WGS) entry which is preliminary data.</text>
</comment>
<name>A0ABV5L1H5_9BACL</name>
<feature type="signal peptide" evidence="1">
    <location>
        <begin position="1"/>
        <end position="28"/>
    </location>
</feature>
<gene>
    <name evidence="3" type="ORF">ACFFSY_29795</name>
</gene>
<reference evidence="3 4" key="1">
    <citation type="submission" date="2024-09" db="EMBL/GenBank/DDBJ databases">
        <authorList>
            <person name="Sun Q."/>
            <person name="Mori K."/>
        </authorList>
    </citation>
    <scope>NUCLEOTIDE SEQUENCE [LARGE SCALE GENOMIC DNA]</scope>
    <source>
        <strain evidence="3 4">TISTR 2452</strain>
    </source>
</reference>
<dbReference type="Gene3D" id="2.60.120.260">
    <property type="entry name" value="Galactose-binding domain-like"/>
    <property type="match status" value="1"/>
</dbReference>
<accession>A0ABV5L1H5</accession>
<keyword evidence="1" id="KW-0732">Signal</keyword>
<feature type="chain" id="PRO_5046987669" evidence="1">
    <location>
        <begin position="29"/>
        <end position="437"/>
    </location>
</feature>
<proteinExistence type="predicted"/>
<evidence type="ECO:0000313" key="3">
    <source>
        <dbReference type="EMBL" id="MFB9330157.1"/>
    </source>
</evidence>
<evidence type="ECO:0000256" key="1">
    <source>
        <dbReference type="SAM" id="SignalP"/>
    </source>
</evidence>
<dbReference type="SUPFAM" id="SSF51445">
    <property type="entry name" value="(Trans)glycosidases"/>
    <property type="match status" value="1"/>
</dbReference>
<dbReference type="RefSeq" id="WP_377501084.1">
    <property type="nucleotide sequence ID" value="NZ_JBHMDO010000047.1"/>
</dbReference>
<dbReference type="InterPro" id="IPR017853">
    <property type="entry name" value="GH"/>
</dbReference>
<dbReference type="InterPro" id="IPR008979">
    <property type="entry name" value="Galactose-bd-like_sf"/>
</dbReference>
<dbReference type="InterPro" id="IPR000421">
    <property type="entry name" value="FA58C"/>
</dbReference>
<dbReference type="PROSITE" id="PS50022">
    <property type="entry name" value="FA58C_3"/>
    <property type="match status" value="1"/>
</dbReference>